<feature type="domain" description="THD" evidence="8">
    <location>
        <begin position="127"/>
        <end position="270"/>
    </location>
</feature>
<name>A0A665U8D8_ECHNA</name>
<dbReference type="AlphaFoldDB" id="A0A665U8D8"/>
<feature type="compositionally biased region" description="Polar residues" evidence="7">
    <location>
        <begin position="83"/>
        <end position="96"/>
    </location>
</feature>
<evidence type="ECO:0000256" key="6">
    <source>
        <dbReference type="ARBA" id="ARBA00023180"/>
    </source>
</evidence>
<proteinExistence type="inferred from homology"/>
<comment type="subcellular location">
    <subcellularLocation>
        <location evidence="1">Secreted</location>
    </subcellularLocation>
</comment>
<dbReference type="SUPFAM" id="SSF49842">
    <property type="entry name" value="TNF-like"/>
    <property type="match status" value="1"/>
</dbReference>
<evidence type="ECO:0000256" key="2">
    <source>
        <dbReference type="ARBA" id="ARBA00008670"/>
    </source>
</evidence>
<evidence type="ECO:0000259" key="8">
    <source>
        <dbReference type="PROSITE" id="PS50049"/>
    </source>
</evidence>
<dbReference type="OrthoDB" id="5947373at2759"/>
<dbReference type="InterPro" id="IPR006052">
    <property type="entry name" value="TNF_dom"/>
</dbReference>
<dbReference type="Gene3D" id="2.60.120.40">
    <property type="match status" value="1"/>
</dbReference>
<dbReference type="PROSITE" id="PS50049">
    <property type="entry name" value="THD_2"/>
    <property type="match status" value="1"/>
</dbReference>
<evidence type="ECO:0000313" key="9">
    <source>
        <dbReference type="Ensembl" id="ENSENLP00000015379.1"/>
    </source>
</evidence>
<evidence type="ECO:0000256" key="4">
    <source>
        <dbReference type="ARBA" id="ARBA00022525"/>
    </source>
</evidence>
<evidence type="ECO:0000256" key="5">
    <source>
        <dbReference type="ARBA" id="ARBA00023157"/>
    </source>
</evidence>
<dbReference type="Pfam" id="PF00229">
    <property type="entry name" value="TNF"/>
    <property type="match status" value="1"/>
</dbReference>
<dbReference type="GO" id="GO:0005164">
    <property type="term" value="F:tumor necrosis factor receptor binding"/>
    <property type="evidence" value="ECO:0007669"/>
    <property type="project" value="InterPro"/>
</dbReference>
<dbReference type="GO" id="GO:0005125">
    <property type="term" value="F:cytokine activity"/>
    <property type="evidence" value="ECO:0007669"/>
    <property type="project" value="UniProtKB-KW"/>
</dbReference>
<dbReference type="InterPro" id="IPR008983">
    <property type="entry name" value="Tumour_necrosis_fac-like_dom"/>
</dbReference>
<evidence type="ECO:0000256" key="3">
    <source>
        <dbReference type="ARBA" id="ARBA00022514"/>
    </source>
</evidence>
<reference evidence="9" key="1">
    <citation type="submission" date="2021-04" db="EMBL/GenBank/DDBJ databases">
        <authorList>
            <consortium name="Wellcome Sanger Institute Data Sharing"/>
        </authorList>
    </citation>
    <scope>NUCLEOTIDE SEQUENCE [LARGE SCALE GENOMIC DNA]</scope>
</reference>
<keyword evidence="4" id="KW-0964">Secreted</keyword>
<dbReference type="RefSeq" id="XP_029386420.1">
    <property type="nucleotide sequence ID" value="XM_029530560.1"/>
</dbReference>
<evidence type="ECO:0000256" key="1">
    <source>
        <dbReference type="ARBA" id="ARBA00004613"/>
    </source>
</evidence>
<reference evidence="9" key="2">
    <citation type="submission" date="2025-08" db="UniProtKB">
        <authorList>
            <consortium name="Ensembl"/>
        </authorList>
    </citation>
    <scope>IDENTIFICATION</scope>
</reference>
<dbReference type="InterPro" id="IPR051748">
    <property type="entry name" value="TNF_Ligand_Superfamily"/>
</dbReference>
<organism evidence="9 10">
    <name type="scientific">Echeneis naucrates</name>
    <name type="common">Live sharksucker</name>
    <dbReference type="NCBI Taxonomy" id="173247"/>
    <lineage>
        <taxon>Eukaryota</taxon>
        <taxon>Metazoa</taxon>
        <taxon>Chordata</taxon>
        <taxon>Craniata</taxon>
        <taxon>Vertebrata</taxon>
        <taxon>Euteleostomi</taxon>
        <taxon>Actinopterygii</taxon>
        <taxon>Neopterygii</taxon>
        <taxon>Teleostei</taxon>
        <taxon>Neoteleostei</taxon>
        <taxon>Acanthomorphata</taxon>
        <taxon>Carangaria</taxon>
        <taxon>Carangiformes</taxon>
        <taxon>Echeneidae</taxon>
        <taxon>Echeneis</taxon>
    </lineage>
</organism>
<keyword evidence="10" id="KW-1185">Reference proteome</keyword>
<evidence type="ECO:0000313" key="10">
    <source>
        <dbReference type="Proteomes" id="UP000472264"/>
    </source>
</evidence>
<evidence type="ECO:0000256" key="7">
    <source>
        <dbReference type="SAM" id="MobiDB-lite"/>
    </source>
</evidence>
<dbReference type="PANTHER" id="PTHR15151">
    <property type="entry name" value="PROTEIN EIGER"/>
    <property type="match status" value="1"/>
</dbReference>
<dbReference type="Ensembl" id="ENSENLT00000015978.1">
    <property type="protein sequence ID" value="ENSENLP00000015379.1"/>
    <property type="gene ID" value="ENSENLG00000007166.1"/>
</dbReference>
<dbReference type="InParanoid" id="A0A665U8D8"/>
<dbReference type="GO" id="GO:0030890">
    <property type="term" value="P:positive regulation of B cell proliferation"/>
    <property type="evidence" value="ECO:0007669"/>
    <property type="project" value="TreeGrafter"/>
</dbReference>
<protein>
    <recommendedName>
        <fullName evidence="8">THD domain-containing protein</fullName>
    </recommendedName>
</protein>
<dbReference type="GO" id="GO:0006955">
    <property type="term" value="P:immune response"/>
    <property type="evidence" value="ECO:0007669"/>
    <property type="project" value="InterPro"/>
</dbReference>
<comment type="similarity">
    <text evidence="2">Belongs to the tumor necrosis factor family.</text>
</comment>
<keyword evidence="5" id="KW-1015">Disulfide bond</keyword>
<dbReference type="CTD" id="10673"/>
<keyword evidence="3" id="KW-0202">Cytokine</keyword>
<gene>
    <name evidence="9" type="primary">tnfsf13b</name>
</gene>
<reference evidence="9" key="3">
    <citation type="submission" date="2025-09" db="UniProtKB">
        <authorList>
            <consortium name="Ensembl"/>
        </authorList>
    </citation>
    <scope>IDENTIFICATION</scope>
</reference>
<dbReference type="GeneID" id="115061964"/>
<keyword evidence="6" id="KW-0325">Glycoprotein</keyword>
<sequence>MGPAMAPLAGVKPETGHRAGERRLSWPVFLLMLAAVTCSSLSAYSLYQLVALRAEVEGLKLEVCRRREEGQEAKHGGQVKANYPQTENVSSRQSSQEPFPQAVSRHILTVIRNKRQAGGTETSVSHPCLQLLADKKRQTFSKELDSTLHTGIPWQVGLRRGSALEPRGDRILVREEGFFFVYSQVFYMDSTFAMGHVVVRWKSNVVGNDDPHAILFRCIQSMNPASPFNTCYTGGIVKLEAGDHLELLIPRPTANVSLDGDVTFLGALKLA</sequence>
<dbReference type="PANTHER" id="PTHR15151:SF24">
    <property type="entry name" value="A PROLIFERATION-INDUCING LIGAND-LIKE PROTEIN-RELATED"/>
    <property type="match status" value="1"/>
</dbReference>
<dbReference type="GO" id="GO:0016020">
    <property type="term" value="C:membrane"/>
    <property type="evidence" value="ECO:0007669"/>
    <property type="project" value="InterPro"/>
</dbReference>
<dbReference type="OMA" id="RWKSNVV"/>
<dbReference type="GO" id="GO:0005615">
    <property type="term" value="C:extracellular space"/>
    <property type="evidence" value="ECO:0007669"/>
    <property type="project" value="UniProtKB-KW"/>
</dbReference>
<feature type="region of interest" description="Disordered" evidence="7">
    <location>
        <begin position="69"/>
        <end position="96"/>
    </location>
</feature>
<dbReference type="Proteomes" id="UP000472264">
    <property type="component" value="Chromosome 21"/>
</dbReference>
<accession>A0A665U8D8</accession>